<evidence type="ECO:0000256" key="1">
    <source>
        <dbReference type="SAM" id="MobiDB-lite"/>
    </source>
</evidence>
<gene>
    <name evidence="2" type="ORF">PG996_008723</name>
</gene>
<evidence type="ECO:0000313" key="2">
    <source>
        <dbReference type="EMBL" id="KAK8064071.1"/>
    </source>
</evidence>
<proteinExistence type="predicted"/>
<name>A0ABR1V1A4_9PEZI</name>
<dbReference type="Proteomes" id="UP001446871">
    <property type="component" value="Unassembled WGS sequence"/>
</dbReference>
<reference evidence="2 3" key="1">
    <citation type="submission" date="2023-01" db="EMBL/GenBank/DDBJ databases">
        <title>Analysis of 21 Apiospora genomes using comparative genomics revels a genus with tremendous synthesis potential of carbohydrate active enzymes and secondary metabolites.</title>
        <authorList>
            <person name="Sorensen T."/>
        </authorList>
    </citation>
    <scope>NUCLEOTIDE SEQUENCE [LARGE SCALE GENOMIC DNA]</scope>
    <source>
        <strain evidence="2 3">CBS 83171</strain>
    </source>
</reference>
<comment type="caution">
    <text evidence="2">The sequence shown here is derived from an EMBL/GenBank/DDBJ whole genome shotgun (WGS) entry which is preliminary data.</text>
</comment>
<sequence length="121" mass="13422">MQLPRVRPTSREAAAAEPQPATTSQKPQPQDETTPSSSARTSTDNTDLRNPENFQHIAVFADALFRSLPADLGLRGFDGISAALEQSIKNHSFTVACDGKEHPLTEATCRRLGYLMYRHRR</sequence>
<evidence type="ECO:0000313" key="3">
    <source>
        <dbReference type="Proteomes" id="UP001446871"/>
    </source>
</evidence>
<accession>A0ABR1V1A4</accession>
<organism evidence="2 3">
    <name type="scientific">Apiospora saccharicola</name>
    <dbReference type="NCBI Taxonomy" id="335842"/>
    <lineage>
        <taxon>Eukaryota</taxon>
        <taxon>Fungi</taxon>
        <taxon>Dikarya</taxon>
        <taxon>Ascomycota</taxon>
        <taxon>Pezizomycotina</taxon>
        <taxon>Sordariomycetes</taxon>
        <taxon>Xylariomycetidae</taxon>
        <taxon>Amphisphaeriales</taxon>
        <taxon>Apiosporaceae</taxon>
        <taxon>Apiospora</taxon>
    </lineage>
</organism>
<feature type="compositionally biased region" description="Polar residues" evidence="1">
    <location>
        <begin position="26"/>
        <end position="45"/>
    </location>
</feature>
<feature type="compositionally biased region" description="Low complexity" evidence="1">
    <location>
        <begin position="11"/>
        <end position="25"/>
    </location>
</feature>
<keyword evidence="3" id="KW-1185">Reference proteome</keyword>
<protein>
    <submittedName>
        <fullName evidence="2">Uncharacterized protein</fullName>
    </submittedName>
</protein>
<dbReference type="EMBL" id="JAQQWM010000005">
    <property type="protein sequence ID" value="KAK8064071.1"/>
    <property type="molecule type" value="Genomic_DNA"/>
</dbReference>
<feature type="region of interest" description="Disordered" evidence="1">
    <location>
        <begin position="1"/>
        <end position="51"/>
    </location>
</feature>